<gene>
    <name evidence="1" type="ORF">EDD35_3626</name>
</gene>
<reference evidence="1 2" key="1">
    <citation type="submission" date="2018-11" db="EMBL/GenBank/DDBJ databases">
        <title>Sequencing the genomes of 1000 actinobacteria strains.</title>
        <authorList>
            <person name="Klenk H.-P."/>
        </authorList>
    </citation>
    <scope>NUCLEOTIDE SEQUENCE [LARGE SCALE GENOMIC DNA]</scope>
    <source>
        <strain evidence="1 2">DSM 44348</strain>
    </source>
</reference>
<name>A0A3N2GX75_9PSEU</name>
<dbReference type="Pfam" id="PF08974">
    <property type="entry name" value="DUF1877"/>
    <property type="match status" value="1"/>
</dbReference>
<dbReference type="Gene3D" id="3.40.1760.10">
    <property type="entry name" value="YfbM-like super family"/>
    <property type="match status" value="1"/>
</dbReference>
<proteinExistence type="predicted"/>
<evidence type="ECO:0000313" key="2">
    <source>
        <dbReference type="Proteomes" id="UP000274843"/>
    </source>
</evidence>
<organism evidence="1 2">
    <name type="scientific">Amycolatopsis thermoflava</name>
    <dbReference type="NCBI Taxonomy" id="84480"/>
    <lineage>
        <taxon>Bacteria</taxon>
        <taxon>Bacillati</taxon>
        <taxon>Actinomycetota</taxon>
        <taxon>Actinomycetes</taxon>
        <taxon>Pseudonocardiales</taxon>
        <taxon>Pseudonocardiaceae</taxon>
        <taxon>Amycolatopsis</taxon>
        <taxon>Amycolatopsis methanolica group</taxon>
    </lineage>
</organism>
<dbReference type="InterPro" id="IPR035944">
    <property type="entry name" value="YfbM-like_sf"/>
</dbReference>
<dbReference type="RefSeq" id="WP_123684459.1">
    <property type="nucleotide sequence ID" value="NZ_RKHY01000001.1"/>
</dbReference>
<accession>A0A3N2GX75</accession>
<sequence length="157" mass="17635">MGMTLGFIEVTPERLDGVMGDSEQAEELYDELSDDETVRDAFIEKAWDGIQYLLDEAGVGVELRMDGDPIEHDGDEFNGFPPEVVKSIAESLNAAPFERLAEHYDPADMMARGIYPRIWDTHPAEELEYLSENYAKLREFFDAVARTGNAALGCFSF</sequence>
<dbReference type="GeneID" id="301844984"/>
<evidence type="ECO:0000313" key="1">
    <source>
        <dbReference type="EMBL" id="ROS41271.1"/>
    </source>
</evidence>
<protein>
    <submittedName>
        <fullName evidence="1">Uncharacterized protein DUF1877</fullName>
    </submittedName>
</protein>
<keyword evidence="2" id="KW-1185">Reference proteome</keyword>
<dbReference type="AlphaFoldDB" id="A0A3N2GX75"/>
<comment type="caution">
    <text evidence="1">The sequence shown here is derived from an EMBL/GenBank/DDBJ whole genome shotgun (WGS) entry which is preliminary data.</text>
</comment>
<dbReference type="SUPFAM" id="SSF111069">
    <property type="entry name" value="Hypothetical protein yfbM"/>
    <property type="match status" value="1"/>
</dbReference>
<dbReference type="Proteomes" id="UP000274843">
    <property type="component" value="Unassembled WGS sequence"/>
</dbReference>
<dbReference type="InterPro" id="IPR015068">
    <property type="entry name" value="DUF1877"/>
</dbReference>
<dbReference type="EMBL" id="RKHY01000001">
    <property type="protein sequence ID" value="ROS41271.1"/>
    <property type="molecule type" value="Genomic_DNA"/>
</dbReference>